<reference evidence="1" key="1">
    <citation type="submission" date="2020-01" db="EMBL/GenBank/DDBJ databases">
        <authorList>
            <person name="Meier V. D."/>
            <person name="Meier V D."/>
        </authorList>
    </citation>
    <scope>NUCLEOTIDE SEQUENCE</scope>
    <source>
        <strain evidence="1">HLG_WM_MAG_03</strain>
    </source>
</reference>
<dbReference type="EMBL" id="CACVAR010000103">
    <property type="protein sequence ID" value="CAA6802463.1"/>
    <property type="molecule type" value="Genomic_DNA"/>
</dbReference>
<proteinExistence type="predicted"/>
<name>A0A6S6S493_9BACT</name>
<dbReference type="AlphaFoldDB" id="A0A6S6S493"/>
<accession>A0A6S6S493</accession>
<evidence type="ECO:0000313" key="1">
    <source>
        <dbReference type="EMBL" id="CAA6802463.1"/>
    </source>
</evidence>
<gene>
    <name evidence="1" type="ORF">HELGO_WM34086</name>
</gene>
<organism evidence="1">
    <name type="scientific">uncultured Sulfurovum sp</name>
    <dbReference type="NCBI Taxonomy" id="269237"/>
    <lineage>
        <taxon>Bacteria</taxon>
        <taxon>Pseudomonadati</taxon>
        <taxon>Campylobacterota</taxon>
        <taxon>Epsilonproteobacteria</taxon>
        <taxon>Campylobacterales</taxon>
        <taxon>Sulfurovaceae</taxon>
        <taxon>Sulfurovum</taxon>
        <taxon>environmental samples</taxon>
    </lineage>
</organism>
<protein>
    <submittedName>
        <fullName evidence="1">Uncharacterized protein</fullName>
    </submittedName>
</protein>
<sequence>MKEIVDFLQTKKMIFKSLNSIDVKSLGSRKKIAIYLGVDLNKYYTCIFHISKKSRILQKEARELMLLHEKLETLNNSKINKKCIYIQAPLCSKAKALMEEEKWIVWHEEN</sequence>